<gene>
    <name evidence="1" type="ORF">F0L74_02375</name>
</gene>
<organism evidence="1 2">
    <name type="scientific">Chitinophaga agrisoli</name>
    <dbReference type="NCBI Taxonomy" id="2607653"/>
    <lineage>
        <taxon>Bacteria</taxon>
        <taxon>Pseudomonadati</taxon>
        <taxon>Bacteroidota</taxon>
        <taxon>Chitinophagia</taxon>
        <taxon>Chitinophagales</taxon>
        <taxon>Chitinophagaceae</taxon>
        <taxon>Chitinophaga</taxon>
    </lineage>
</organism>
<keyword evidence="2" id="KW-1185">Reference proteome</keyword>
<evidence type="ECO:0000313" key="2">
    <source>
        <dbReference type="Proteomes" id="UP000324611"/>
    </source>
</evidence>
<accession>A0A5B2W2C0</accession>
<dbReference type="EMBL" id="VUOC01000001">
    <property type="protein sequence ID" value="KAA2244832.1"/>
    <property type="molecule type" value="Genomic_DNA"/>
</dbReference>
<evidence type="ECO:0000313" key="1">
    <source>
        <dbReference type="EMBL" id="KAA2244832.1"/>
    </source>
</evidence>
<dbReference type="AlphaFoldDB" id="A0A5B2W2C0"/>
<dbReference type="RefSeq" id="WP_149836228.1">
    <property type="nucleotide sequence ID" value="NZ_VUOC01000001.1"/>
</dbReference>
<reference evidence="1 2" key="1">
    <citation type="submission" date="2019-09" db="EMBL/GenBank/DDBJ databases">
        <title>Chitinophaga ginsengihumi sp. nov., isolated from soil of ginseng rhizosphere.</title>
        <authorList>
            <person name="Lee J."/>
        </authorList>
    </citation>
    <scope>NUCLEOTIDE SEQUENCE [LARGE SCALE GENOMIC DNA]</scope>
    <source>
        <strain evidence="1 2">BN140078</strain>
    </source>
</reference>
<name>A0A5B2W2C0_9BACT</name>
<protein>
    <recommendedName>
        <fullName evidence="3">Prokaryotic RING finger family 4</fullName>
    </recommendedName>
</protein>
<reference evidence="1 2" key="2">
    <citation type="submission" date="2019-09" db="EMBL/GenBank/DDBJ databases">
        <authorList>
            <person name="Jin C."/>
        </authorList>
    </citation>
    <scope>NUCLEOTIDE SEQUENCE [LARGE SCALE GENOMIC DNA]</scope>
    <source>
        <strain evidence="1 2">BN140078</strain>
    </source>
</reference>
<sequence>MRNQLLTVSLRQQAIFIPDTALLQEGARLTGTTGMLLINLSKLGFTVSEPLLQALKSTIPGYQSVILDTLQQVLGMHKNWTPLVKDWEVPTYESLEDHIATYYANIFQDQGACLPCGHIIPDNTFPLYRYNGCPFCGMPFVNAPIEHIKQGSQQKVLELWTRQDASAFLHDLLTSKTALDATQTDSLRLLLNVLPLPEVKVGMKETLMEVIDTCINAGQPEKVQPLLASPTDVLRYLWFKHTGFLQIIAPKTIVKRIKKNNSHIHRPLDNSAKARINAKNDLKLKYGRKECLMVADWLNNMAPDVAAMCENMHAKRGMWVRFIRALRLPEYSKRKGFEKLHALLDMFYHQRYDVWDAHVQHYRLRFDADSTFNLLQDRPGLFARSLFANMLWFGNQCTVEAFSRIVDKVPARLLVTLSMYAENCFEPDNNRVVKPLGGVNKNIPANRLLKLYSNEQLQEMKDAVADLCLLAVKKRFEAIENTAKTIYIDPKLFKMPMAIGDRSNTVQDLPAALMGTRFTVEGNTVRLFMQWGTGMMAQHLDMDLSCMVTYDNRQERCSYSSLVISGCKHSGDIRHIPNRVGTAEYIEIDVYHLQQAGARYVTFTCNAYSNGSISPNLVVGWMNSKYPMKISAHSGVAYDPSCVQYQVRITNSLDKGLVFGVLDVQQAEIVWLEMPFEGQIVQRLDMRNITAMLKKLDSKLSVGQLLRIKAEAQGLQELETADAEESYTVKWAQNAAAVTKLLLGD</sequence>
<comment type="caution">
    <text evidence="1">The sequence shown here is derived from an EMBL/GenBank/DDBJ whole genome shotgun (WGS) entry which is preliminary data.</text>
</comment>
<proteinExistence type="predicted"/>
<dbReference type="Proteomes" id="UP000324611">
    <property type="component" value="Unassembled WGS sequence"/>
</dbReference>
<evidence type="ECO:0008006" key="3">
    <source>
        <dbReference type="Google" id="ProtNLM"/>
    </source>
</evidence>